<dbReference type="GO" id="GO:1901982">
    <property type="term" value="F:maltose binding"/>
    <property type="evidence" value="ECO:0007669"/>
    <property type="project" value="TreeGrafter"/>
</dbReference>
<evidence type="ECO:0000313" key="4">
    <source>
        <dbReference type="EMBL" id="PIW16703.1"/>
    </source>
</evidence>
<dbReference type="PANTHER" id="PTHR30061">
    <property type="entry name" value="MALTOSE-BINDING PERIPLASMIC PROTEIN"/>
    <property type="match status" value="1"/>
</dbReference>
<reference evidence="4 5" key="1">
    <citation type="submission" date="2017-09" db="EMBL/GenBank/DDBJ databases">
        <title>Depth-based differentiation of microbial function through sediment-hosted aquifers and enrichment of novel symbionts in the deep terrestrial subsurface.</title>
        <authorList>
            <person name="Probst A.J."/>
            <person name="Ladd B."/>
            <person name="Jarett J.K."/>
            <person name="Geller-Mcgrath D.E."/>
            <person name="Sieber C.M."/>
            <person name="Emerson J.B."/>
            <person name="Anantharaman K."/>
            <person name="Thomas B.C."/>
            <person name="Malmstrom R."/>
            <person name="Stieglmeier M."/>
            <person name="Klingl A."/>
            <person name="Woyke T."/>
            <person name="Ryan C.M."/>
            <person name="Banfield J.F."/>
        </authorList>
    </citation>
    <scope>NUCLEOTIDE SEQUENCE [LARGE SCALE GENOMIC DNA]</scope>
    <source>
        <strain evidence="4">CG17_big_fil_post_rev_8_21_14_2_50_48_46</strain>
    </source>
</reference>
<dbReference type="Gene3D" id="3.40.190.10">
    <property type="entry name" value="Periplasmic binding protein-like II"/>
    <property type="match status" value="2"/>
</dbReference>
<dbReference type="GO" id="GO:0055052">
    <property type="term" value="C:ATP-binding cassette (ABC) transporter complex, substrate-binding subunit-containing"/>
    <property type="evidence" value="ECO:0007669"/>
    <property type="project" value="TreeGrafter"/>
</dbReference>
<keyword evidence="3" id="KW-0732">Signal</keyword>
<dbReference type="PROSITE" id="PS51257">
    <property type="entry name" value="PROKAR_LIPOPROTEIN"/>
    <property type="match status" value="1"/>
</dbReference>
<accession>A0A2M7G4B4</accession>
<dbReference type="PANTHER" id="PTHR30061:SF50">
    <property type="entry name" value="MALTOSE_MALTODEXTRIN-BINDING PERIPLASMIC PROTEIN"/>
    <property type="match status" value="1"/>
</dbReference>
<dbReference type="Proteomes" id="UP000231019">
    <property type="component" value="Unassembled WGS sequence"/>
</dbReference>
<dbReference type="GO" id="GO:0042956">
    <property type="term" value="P:maltodextrin transmembrane transport"/>
    <property type="evidence" value="ECO:0007669"/>
    <property type="project" value="TreeGrafter"/>
</dbReference>
<organism evidence="4 5">
    <name type="scientific">bacterium (Candidatus Blackallbacteria) CG17_big_fil_post_rev_8_21_14_2_50_48_46</name>
    <dbReference type="NCBI Taxonomy" id="2014261"/>
    <lineage>
        <taxon>Bacteria</taxon>
        <taxon>Candidatus Blackallbacteria</taxon>
    </lineage>
</organism>
<dbReference type="EMBL" id="PFFQ01000037">
    <property type="protein sequence ID" value="PIW16703.1"/>
    <property type="molecule type" value="Genomic_DNA"/>
</dbReference>
<dbReference type="Pfam" id="PF13416">
    <property type="entry name" value="SBP_bac_8"/>
    <property type="match status" value="1"/>
</dbReference>
<proteinExistence type="inferred from homology"/>
<dbReference type="AlphaFoldDB" id="A0A2M7G4B4"/>
<sequence length="430" mass="48189">MIAMKDLRLSLKWLFIFSFILLLVSCMGRNSKATSANTEVVRRTTDPVTVDFWHTFNDEEAGTLKEALASFQKEFPYITVKLQQVPFSDALNKYKTVAQAGNAPDIFRAEIAWTTELASMGYLMSLDAFLDQKAQADFVPQALAYSRYKGHIWGIPQVTDCLALFYNKRLTGPKPPATLEELITQGQKLTTPDGKQYAFFYRGDPYWFTPFVWAFGGDLIDNQSLQVKIAEEPAVKALNFLIDLRKKYKIVPESVDFANDYENMQIGFKNGQYAMIINGPWSTADLLDGPEFKNPDNLGIARIPQGPGGWGSPVGGHNYVVAASTQKLWASWEVIHYLSRPEIQARFALKNNLLPTRKSTYDLPAVKANRIIQSFKHVLDAANTRPVIPQSGAVFIDLKPAYQAALLGEKTPETALKEVEAAWKELLSAE</sequence>
<dbReference type="GO" id="GO:0015768">
    <property type="term" value="P:maltose transport"/>
    <property type="evidence" value="ECO:0007669"/>
    <property type="project" value="TreeGrafter"/>
</dbReference>
<comment type="caution">
    <text evidence="4">The sequence shown here is derived from an EMBL/GenBank/DDBJ whole genome shotgun (WGS) entry which is preliminary data.</text>
</comment>
<protein>
    <submittedName>
        <fullName evidence="4">Sugar ABC transporter substrate-binding protein</fullName>
    </submittedName>
</protein>
<gene>
    <name evidence="4" type="ORF">COW36_13135</name>
</gene>
<evidence type="ECO:0000313" key="5">
    <source>
        <dbReference type="Proteomes" id="UP000231019"/>
    </source>
</evidence>
<name>A0A2M7G4B4_9BACT</name>
<comment type="similarity">
    <text evidence="1">Belongs to the bacterial solute-binding protein 1 family.</text>
</comment>
<dbReference type="InterPro" id="IPR006059">
    <property type="entry name" value="SBP"/>
</dbReference>
<evidence type="ECO:0000256" key="2">
    <source>
        <dbReference type="ARBA" id="ARBA00022448"/>
    </source>
</evidence>
<evidence type="ECO:0000256" key="3">
    <source>
        <dbReference type="ARBA" id="ARBA00022729"/>
    </source>
</evidence>
<keyword evidence="2" id="KW-0813">Transport</keyword>
<dbReference type="SUPFAM" id="SSF53850">
    <property type="entry name" value="Periplasmic binding protein-like II"/>
    <property type="match status" value="1"/>
</dbReference>
<evidence type="ECO:0000256" key="1">
    <source>
        <dbReference type="ARBA" id="ARBA00008520"/>
    </source>
</evidence>